<reference evidence="7" key="1">
    <citation type="submission" date="2016-10" db="EMBL/GenBank/DDBJ databases">
        <authorList>
            <person name="Varghese N."/>
            <person name="Submissions S."/>
        </authorList>
    </citation>
    <scope>NUCLEOTIDE SEQUENCE [LARGE SCALE GENOMIC DNA]</scope>
    <source>
        <strain evidence="7">CGMCC 1.11014</strain>
    </source>
</reference>
<dbReference type="RefSeq" id="WP_093559580.1">
    <property type="nucleotide sequence ID" value="NZ_FPBO01000039.1"/>
</dbReference>
<proteinExistence type="predicted"/>
<organism evidence="6 7">
    <name type="scientific">Pseudoduganella namucuonensis</name>
    <dbReference type="NCBI Taxonomy" id="1035707"/>
    <lineage>
        <taxon>Bacteria</taxon>
        <taxon>Pseudomonadati</taxon>
        <taxon>Pseudomonadota</taxon>
        <taxon>Betaproteobacteria</taxon>
        <taxon>Burkholderiales</taxon>
        <taxon>Oxalobacteraceae</taxon>
        <taxon>Telluria group</taxon>
        <taxon>Pseudoduganella</taxon>
    </lineage>
</organism>
<dbReference type="PANTHER" id="PTHR42872">
    <property type="entry name" value="PROTEIN-GLUTAMATE METHYLESTERASE/PROTEIN-GLUTAMINE GLUTAMINASE"/>
    <property type="match status" value="1"/>
</dbReference>
<dbReference type="InterPro" id="IPR035909">
    <property type="entry name" value="CheB_C"/>
</dbReference>
<dbReference type="GO" id="GO:0006935">
    <property type="term" value="P:chemotaxis"/>
    <property type="evidence" value="ECO:0007669"/>
    <property type="project" value="UniProtKB-UniRule"/>
</dbReference>
<dbReference type="PANTHER" id="PTHR42872:SF6">
    <property type="entry name" value="PROTEIN-GLUTAMATE METHYLESTERASE_PROTEIN-GLUTAMINE GLUTAMINASE"/>
    <property type="match status" value="1"/>
</dbReference>
<dbReference type="AlphaFoldDB" id="A0A1I7LV98"/>
<dbReference type="Pfam" id="PF01339">
    <property type="entry name" value="CheB_methylest"/>
    <property type="match status" value="1"/>
</dbReference>
<feature type="active site" evidence="4">
    <location>
        <position position="24"/>
    </location>
</feature>
<dbReference type="SUPFAM" id="SSF52738">
    <property type="entry name" value="Methylesterase CheB, C-terminal domain"/>
    <property type="match status" value="1"/>
</dbReference>
<evidence type="ECO:0000259" key="5">
    <source>
        <dbReference type="PROSITE" id="PS50122"/>
    </source>
</evidence>
<dbReference type="EC" id="3.1.1.61" evidence="2"/>
<keyword evidence="1 4" id="KW-0378">Hydrolase</keyword>
<comment type="catalytic activity">
    <reaction evidence="3">
        <text>[protein]-L-glutamate 5-O-methyl ester + H2O = L-glutamyl-[protein] + methanol + H(+)</text>
        <dbReference type="Rhea" id="RHEA:23236"/>
        <dbReference type="Rhea" id="RHEA-COMP:10208"/>
        <dbReference type="Rhea" id="RHEA-COMP:10311"/>
        <dbReference type="ChEBI" id="CHEBI:15377"/>
        <dbReference type="ChEBI" id="CHEBI:15378"/>
        <dbReference type="ChEBI" id="CHEBI:17790"/>
        <dbReference type="ChEBI" id="CHEBI:29973"/>
        <dbReference type="ChEBI" id="CHEBI:82795"/>
        <dbReference type="EC" id="3.1.1.61"/>
    </reaction>
</comment>
<dbReference type="OrthoDB" id="9791760at2"/>
<sequence>MSVLTSLGDVLDGRTFEAVVIGASAGGVSALLEILPGLPRDVPVPVVVVVHMLRGRPSQLAELFAARLDAPVREAMDKDEVAPGSVYFAPADYHLSLEADATFSLSCEPLHIFTRPAIDYAMQSAADVYGDALVGILLTGANHDGAAGLAAIGAAGGLTVVQDPHEAQVPVMPREAIKLRAPDLILPLREIRGLLTMLETR</sequence>
<evidence type="ECO:0000256" key="4">
    <source>
        <dbReference type="PROSITE-ProRule" id="PRU00050"/>
    </source>
</evidence>
<protein>
    <recommendedName>
        <fullName evidence="2">protein-glutamate methylesterase</fullName>
        <ecNumber evidence="2">3.1.1.61</ecNumber>
    </recommendedName>
</protein>
<dbReference type="GO" id="GO:0008984">
    <property type="term" value="F:protein-glutamate methylesterase activity"/>
    <property type="evidence" value="ECO:0007669"/>
    <property type="project" value="UniProtKB-EC"/>
</dbReference>
<gene>
    <name evidence="6" type="ORF">SAMN05216552_103933</name>
</gene>
<dbReference type="Proteomes" id="UP000199391">
    <property type="component" value="Unassembled WGS sequence"/>
</dbReference>
<evidence type="ECO:0000256" key="2">
    <source>
        <dbReference type="ARBA" id="ARBA00039140"/>
    </source>
</evidence>
<evidence type="ECO:0000313" key="6">
    <source>
        <dbReference type="EMBL" id="SFV13579.1"/>
    </source>
</evidence>
<dbReference type="PROSITE" id="PS50122">
    <property type="entry name" value="CHEB"/>
    <property type="match status" value="1"/>
</dbReference>
<dbReference type="GO" id="GO:0000156">
    <property type="term" value="F:phosphorelay response regulator activity"/>
    <property type="evidence" value="ECO:0007669"/>
    <property type="project" value="InterPro"/>
</dbReference>
<dbReference type="GO" id="GO:0005737">
    <property type="term" value="C:cytoplasm"/>
    <property type="evidence" value="ECO:0007669"/>
    <property type="project" value="InterPro"/>
</dbReference>
<name>A0A1I7LV98_9BURK</name>
<dbReference type="InterPro" id="IPR000673">
    <property type="entry name" value="Sig_transdc_resp-reg_Me-estase"/>
</dbReference>
<feature type="active site" evidence="4">
    <location>
        <position position="51"/>
    </location>
</feature>
<dbReference type="Gene3D" id="3.40.50.180">
    <property type="entry name" value="Methylesterase CheB, C-terminal domain"/>
    <property type="match status" value="1"/>
</dbReference>
<dbReference type="CDD" id="cd16433">
    <property type="entry name" value="CheB"/>
    <property type="match status" value="1"/>
</dbReference>
<accession>A0A1I7LV98</accession>
<evidence type="ECO:0000256" key="3">
    <source>
        <dbReference type="ARBA" id="ARBA00048267"/>
    </source>
</evidence>
<evidence type="ECO:0000256" key="1">
    <source>
        <dbReference type="ARBA" id="ARBA00022801"/>
    </source>
</evidence>
<dbReference type="EMBL" id="FPBO01000039">
    <property type="protein sequence ID" value="SFV13579.1"/>
    <property type="molecule type" value="Genomic_DNA"/>
</dbReference>
<dbReference type="STRING" id="1035707.SAMN05216552_103933"/>
<feature type="domain" description="CheB-type methylesterase" evidence="5">
    <location>
        <begin position="12"/>
        <end position="191"/>
    </location>
</feature>
<keyword evidence="4" id="KW-0145">Chemotaxis</keyword>
<keyword evidence="7" id="KW-1185">Reference proteome</keyword>
<evidence type="ECO:0000313" key="7">
    <source>
        <dbReference type="Proteomes" id="UP000199391"/>
    </source>
</evidence>
<feature type="active site" evidence="4">
    <location>
        <position position="144"/>
    </location>
</feature>